<dbReference type="InterPro" id="IPR050639">
    <property type="entry name" value="SSR_resolvase"/>
</dbReference>
<dbReference type="InterPro" id="IPR011109">
    <property type="entry name" value="DNA_bind_recombinase_dom"/>
</dbReference>
<dbReference type="SMART" id="SM00857">
    <property type="entry name" value="Resolvase"/>
    <property type="match status" value="1"/>
</dbReference>
<dbReference type="PANTHER" id="PTHR30461">
    <property type="entry name" value="DNA-INVERTASE FROM LAMBDOID PROPHAGE"/>
    <property type="match status" value="1"/>
</dbReference>
<dbReference type="InterPro" id="IPR006119">
    <property type="entry name" value="Resolv_N"/>
</dbReference>
<dbReference type="CDD" id="cd00338">
    <property type="entry name" value="Ser_Recombinase"/>
    <property type="match status" value="1"/>
</dbReference>
<accession>A0ABW0XVH6</accession>
<proteinExistence type="predicted"/>
<dbReference type="Gene3D" id="3.90.1750.20">
    <property type="entry name" value="Putative Large Serine Recombinase, Chain B, Domain 2"/>
    <property type="match status" value="1"/>
</dbReference>
<dbReference type="Pfam" id="PF00239">
    <property type="entry name" value="Resolvase"/>
    <property type="match status" value="1"/>
</dbReference>
<feature type="active site" description="O-(5'-phospho-DNA)-serine intermediate" evidence="4">
    <location>
        <position position="11"/>
    </location>
</feature>
<feature type="domain" description="Recombinase" evidence="6">
    <location>
        <begin position="159"/>
        <end position="304"/>
    </location>
</feature>
<reference evidence="8" key="1">
    <citation type="journal article" date="2019" name="Int. J. Syst. Evol. Microbiol.">
        <title>The Global Catalogue of Microorganisms (GCM) 10K type strain sequencing project: providing services to taxonomists for standard genome sequencing and annotation.</title>
        <authorList>
            <consortium name="The Broad Institute Genomics Platform"/>
            <consortium name="The Broad Institute Genome Sequencing Center for Infectious Disease"/>
            <person name="Wu L."/>
            <person name="Ma J."/>
        </authorList>
    </citation>
    <scope>NUCLEOTIDE SEQUENCE [LARGE SCALE GENOMIC DNA]</scope>
    <source>
        <strain evidence="8">JCM 13852</strain>
    </source>
</reference>
<evidence type="ECO:0000313" key="7">
    <source>
        <dbReference type="EMBL" id="MFC5673704.1"/>
    </source>
</evidence>
<keyword evidence="2" id="KW-0238">DNA-binding</keyword>
<evidence type="ECO:0000313" key="8">
    <source>
        <dbReference type="Proteomes" id="UP001596183"/>
    </source>
</evidence>
<evidence type="ECO:0000256" key="3">
    <source>
        <dbReference type="ARBA" id="ARBA00023172"/>
    </source>
</evidence>
<dbReference type="PANTHER" id="PTHR30461:SF23">
    <property type="entry name" value="DNA RECOMBINASE-RELATED"/>
    <property type="match status" value="1"/>
</dbReference>
<dbReference type="Pfam" id="PF07508">
    <property type="entry name" value="Recombinase"/>
    <property type="match status" value="1"/>
</dbReference>
<comment type="caution">
    <text evidence="7">The sequence shown here is derived from an EMBL/GenBank/DDBJ whole genome shotgun (WGS) entry which is preliminary data.</text>
</comment>
<keyword evidence="3" id="KW-0233">DNA recombination</keyword>
<dbReference type="SUPFAM" id="SSF53041">
    <property type="entry name" value="Resolvase-like"/>
    <property type="match status" value="1"/>
</dbReference>
<dbReference type="InterPro" id="IPR006118">
    <property type="entry name" value="Recombinase_CS"/>
</dbReference>
<dbReference type="InterPro" id="IPR038109">
    <property type="entry name" value="DNA_bind_recomb_sf"/>
</dbReference>
<dbReference type="PROSITE" id="PS00397">
    <property type="entry name" value="RECOMBINASES_1"/>
    <property type="match status" value="1"/>
</dbReference>
<organism evidence="7 8">
    <name type="scientific">Streptomyces incanus</name>
    <dbReference type="NCBI Taxonomy" id="887453"/>
    <lineage>
        <taxon>Bacteria</taxon>
        <taxon>Bacillati</taxon>
        <taxon>Actinomycetota</taxon>
        <taxon>Actinomycetes</taxon>
        <taxon>Kitasatosporales</taxon>
        <taxon>Streptomycetaceae</taxon>
        <taxon>Streptomyces</taxon>
    </lineage>
</organism>
<dbReference type="Gene3D" id="3.40.50.1390">
    <property type="entry name" value="Resolvase, N-terminal catalytic domain"/>
    <property type="match status" value="1"/>
</dbReference>
<protein>
    <submittedName>
        <fullName evidence="7">Recombinase family protein</fullName>
    </submittedName>
</protein>
<dbReference type="InterPro" id="IPR036162">
    <property type="entry name" value="Resolvase-like_N_sf"/>
</dbReference>
<dbReference type="PROSITE" id="PS51737">
    <property type="entry name" value="RECOMBINASE_DNA_BIND"/>
    <property type="match status" value="1"/>
</dbReference>
<evidence type="ECO:0000256" key="4">
    <source>
        <dbReference type="PROSITE-ProRule" id="PRU10137"/>
    </source>
</evidence>
<sequence length="330" mass="36823">MTSAAVYARVSSAGQKKDRTIGSQTAALRAHAARLHYDLPEEWIFEDEGHSGATLVRPGLERLRDLVAQAAVDVVLCYAPDRLARKFAYQALLIEEFARVGTRVEFVKGPRGDSPEDQLLIQFQGMFAEYEKAQLMERYRRGKAYRARTGSVNVLGGAPFGYRYRRKTPECGATYEIVESEAAIVAELFRRYTDDGASIAGLTRWLTATGTPTRTGKRRWDRSVVWGMLRNPAYAGTAVFGKTKIVHESAGLNRRARLEGRTTPRAVKAVEQPRQEWIAIPVPAIISRVTFERAAQRLEDNKKFAARNSKVPSLLQGLAACAVCGYGYYR</sequence>
<evidence type="ECO:0000259" key="6">
    <source>
        <dbReference type="PROSITE" id="PS51737"/>
    </source>
</evidence>
<evidence type="ECO:0000256" key="2">
    <source>
        <dbReference type="ARBA" id="ARBA00023125"/>
    </source>
</evidence>
<name>A0ABW0XVH6_9ACTN</name>
<dbReference type="EMBL" id="JBHSPC010000093">
    <property type="protein sequence ID" value="MFC5673704.1"/>
    <property type="molecule type" value="Genomic_DNA"/>
</dbReference>
<evidence type="ECO:0000259" key="5">
    <source>
        <dbReference type="PROSITE" id="PS51736"/>
    </source>
</evidence>
<keyword evidence="1" id="KW-0229">DNA integration</keyword>
<dbReference type="Proteomes" id="UP001596183">
    <property type="component" value="Unassembled WGS sequence"/>
</dbReference>
<feature type="non-terminal residue" evidence="7">
    <location>
        <position position="330"/>
    </location>
</feature>
<gene>
    <name evidence="7" type="ORF">ACFP2V_27535</name>
</gene>
<feature type="domain" description="Resolvase/invertase-type recombinase catalytic" evidence="5">
    <location>
        <begin position="3"/>
        <end position="150"/>
    </location>
</feature>
<evidence type="ECO:0000256" key="1">
    <source>
        <dbReference type="ARBA" id="ARBA00022908"/>
    </source>
</evidence>
<dbReference type="PROSITE" id="PS51736">
    <property type="entry name" value="RECOMBINASES_3"/>
    <property type="match status" value="1"/>
</dbReference>
<dbReference type="RefSeq" id="WP_381217905.1">
    <property type="nucleotide sequence ID" value="NZ_JBHSPC010000093.1"/>
</dbReference>
<keyword evidence="8" id="KW-1185">Reference proteome</keyword>